<evidence type="ECO:0000259" key="1">
    <source>
        <dbReference type="SMART" id="SM01235"/>
    </source>
</evidence>
<dbReference type="GO" id="GO:0009055">
    <property type="term" value="F:electron transfer activity"/>
    <property type="evidence" value="ECO:0007669"/>
    <property type="project" value="InterPro"/>
</dbReference>
<evidence type="ECO:0000313" key="2">
    <source>
        <dbReference type="EMBL" id="KAA9340129.1"/>
    </source>
</evidence>
<dbReference type="SMART" id="SM01235">
    <property type="entry name" value="Haem_bd"/>
    <property type="match status" value="1"/>
</dbReference>
<dbReference type="Pfam" id="PF14376">
    <property type="entry name" value="Haem_bd"/>
    <property type="match status" value="1"/>
</dbReference>
<evidence type="ECO:0000313" key="3">
    <source>
        <dbReference type="Proteomes" id="UP000326570"/>
    </source>
</evidence>
<organism evidence="2 3">
    <name type="scientific">Adhaeribacter soli</name>
    <dbReference type="NCBI Taxonomy" id="2607655"/>
    <lineage>
        <taxon>Bacteria</taxon>
        <taxon>Pseudomonadati</taxon>
        <taxon>Bacteroidota</taxon>
        <taxon>Cytophagia</taxon>
        <taxon>Cytophagales</taxon>
        <taxon>Hymenobacteraceae</taxon>
        <taxon>Adhaeribacter</taxon>
    </lineage>
</organism>
<dbReference type="EMBL" id="VTWT01000003">
    <property type="protein sequence ID" value="KAA9340129.1"/>
    <property type="molecule type" value="Genomic_DNA"/>
</dbReference>
<dbReference type="AlphaFoldDB" id="A0A5N1J4X5"/>
<dbReference type="GO" id="GO:0020037">
    <property type="term" value="F:heme binding"/>
    <property type="evidence" value="ECO:0007669"/>
    <property type="project" value="InterPro"/>
</dbReference>
<dbReference type="InterPro" id="IPR036909">
    <property type="entry name" value="Cyt_c-like_dom_sf"/>
</dbReference>
<feature type="domain" description="Haem-binding" evidence="1">
    <location>
        <begin position="12"/>
        <end position="147"/>
    </location>
</feature>
<name>A0A5N1J4X5_9BACT</name>
<dbReference type="Proteomes" id="UP000326570">
    <property type="component" value="Unassembled WGS sequence"/>
</dbReference>
<comment type="caution">
    <text evidence="2">The sequence shown here is derived from an EMBL/GenBank/DDBJ whole genome shotgun (WGS) entry which is preliminary data.</text>
</comment>
<accession>A0A5N1J4X5</accession>
<dbReference type="InterPro" id="IPR025992">
    <property type="entry name" value="Haem-bd"/>
</dbReference>
<dbReference type="SUPFAM" id="SSF46626">
    <property type="entry name" value="Cytochrome c"/>
    <property type="match status" value="1"/>
</dbReference>
<gene>
    <name evidence="2" type="ORF">F0P94_07210</name>
</gene>
<proteinExistence type="predicted"/>
<sequence>MTWTKKILLGLVILFIAIQFIQPARNENGQVLPSEITKVYAIPDNVQTIFRNSCYDCHSNNTHYPWYAKIQPGGWWLASHIREGKDELNFSTFGDYSTRRQKSKLKSIVNSIQDDEMPLKSYLLLHPKAKLSDEEKLALINWSEKIQEDLENKN</sequence>
<dbReference type="RefSeq" id="WP_150903201.1">
    <property type="nucleotide sequence ID" value="NZ_VTWT01000003.1"/>
</dbReference>
<keyword evidence="3" id="KW-1185">Reference proteome</keyword>
<protein>
    <submittedName>
        <fullName evidence="2">Cytochrome C</fullName>
    </submittedName>
</protein>
<reference evidence="2 3" key="1">
    <citation type="submission" date="2019-09" db="EMBL/GenBank/DDBJ databases">
        <title>Genome sequence of Adhaeribacter sp. M2.</title>
        <authorList>
            <person name="Srinivasan S."/>
        </authorList>
    </citation>
    <scope>NUCLEOTIDE SEQUENCE [LARGE SCALE GENOMIC DNA]</scope>
    <source>
        <strain evidence="2 3">M2</strain>
    </source>
</reference>